<name>L8WHQ5_THACA</name>
<gene>
    <name evidence="1" type="ORF">AG1IA_08493</name>
</gene>
<evidence type="ECO:0000313" key="2">
    <source>
        <dbReference type="Proteomes" id="UP000011668"/>
    </source>
</evidence>
<dbReference type="AlphaFoldDB" id="L8WHQ5"/>
<comment type="caution">
    <text evidence="1">The sequence shown here is derived from an EMBL/GenBank/DDBJ whole genome shotgun (WGS) entry which is preliminary data.</text>
</comment>
<evidence type="ECO:0000313" key="1">
    <source>
        <dbReference type="EMBL" id="ELU37475.1"/>
    </source>
</evidence>
<reference evidence="1 2" key="1">
    <citation type="journal article" date="2013" name="Nat. Commun.">
        <title>The evolution and pathogenic mechanisms of the rice sheath blight pathogen.</title>
        <authorList>
            <person name="Zheng A."/>
            <person name="Lin R."/>
            <person name="Xu L."/>
            <person name="Qin P."/>
            <person name="Tang C."/>
            <person name="Ai P."/>
            <person name="Zhang D."/>
            <person name="Liu Y."/>
            <person name="Sun Z."/>
            <person name="Feng H."/>
            <person name="Wang Y."/>
            <person name="Chen Y."/>
            <person name="Liang X."/>
            <person name="Fu R."/>
            <person name="Li Q."/>
            <person name="Zhang J."/>
            <person name="Yu X."/>
            <person name="Xie Z."/>
            <person name="Ding L."/>
            <person name="Guan P."/>
            <person name="Tang J."/>
            <person name="Liang Y."/>
            <person name="Wang S."/>
            <person name="Deng Q."/>
            <person name="Li S."/>
            <person name="Zhu J."/>
            <person name="Wang L."/>
            <person name="Liu H."/>
            <person name="Li P."/>
        </authorList>
    </citation>
    <scope>NUCLEOTIDE SEQUENCE [LARGE SCALE GENOMIC DNA]</scope>
    <source>
        <strain evidence="2">AG-1 IA</strain>
    </source>
</reference>
<organism evidence="1 2">
    <name type="scientific">Thanatephorus cucumeris (strain AG1-IA)</name>
    <name type="common">Rice sheath blight fungus</name>
    <name type="synonym">Rhizoctonia solani</name>
    <dbReference type="NCBI Taxonomy" id="983506"/>
    <lineage>
        <taxon>Eukaryota</taxon>
        <taxon>Fungi</taxon>
        <taxon>Dikarya</taxon>
        <taxon>Basidiomycota</taxon>
        <taxon>Agaricomycotina</taxon>
        <taxon>Agaricomycetes</taxon>
        <taxon>Cantharellales</taxon>
        <taxon>Ceratobasidiaceae</taxon>
        <taxon>Rhizoctonia</taxon>
        <taxon>Rhizoctonia solani AG-1</taxon>
    </lineage>
</organism>
<accession>L8WHQ5</accession>
<proteinExistence type="predicted"/>
<dbReference type="Proteomes" id="UP000011668">
    <property type="component" value="Unassembled WGS sequence"/>
</dbReference>
<protein>
    <submittedName>
        <fullName evidence="1">Uncharacterized protein</fullName>
    </submittedName>
</protein>
<dbReference type="EMBL" id="AFRT01002627">
    <property type="protein sequence ID" value="ELU37475.1"/>
    <property type="molecule type" value="Genomic_DNA"/>
</dbReference>
<keyword evidence="2" id="KW-1185">Reference proteome</keyword>
<dbReference type="HOGENOM" id="CLU_2869215_0_0_1"/>
<dbReference type="STRING" id="983506.L8WHQ5"/>
<sequence>MISVLYLVCTLILASPFCRFSYPFHLSFIRRFVLVPLVLSTVYSEVSQEHCFILSRRNSTHRKR</sequence>